<dbReference type="SUPFAM" id="SSF52047">
    <property type="entry name" value="RNI-like"/>
    <property type="match status" value="2"/>
</dbReference>
<dbReference type="SMART" id="SM00367">
    <property type="entry name" value="LRR_CC"/>
    <property type="match status" value="4"/>
</dbReference>
<dbReference type="Gene3D" id="3.80.10.10">
    <property type="entry name" value="Ribonuclease Inhibitor"/>
    <property type="match status" value="2"/>
</dbReference>
<dbReference type="OrthoDB" id="232968at2"/>
<dbReference type="InterPro" id="IPR032675">
    <property type="entry name" value="LRR_dom_sf"/>
</dbReference>
<sequence length="555" mass="62373">MPRFLRQFGLRTLLLFCFVAAVCFGLLRWRMDRIHRQHAVAKELLERNARIQWQTSGPKWLRDVVGAYYFTELVMVDLQMRGQQDQELSLLGDLPALERLYLAGNPLISDQGLDHLRELKHIRRLSLWGTGVTDNGLSKLSHFDALEALDLKDTQVTQAGLARLSPLPKLKELYHRFEFTDEGLQAVAQLPTVYFGELQVGEISQRGFAQLPKIRFSKITLQNANVTDWPWYLYDHPTMSQIELHRVEITDEQAKQLIATNDLHYVILNDVPVSDEILPALVALGNGLTLRLKGTKISANGFLKHLGDRQPGRMHISDEIISMSSMGIPGMYLSYTGQVPLHDLPGLANLHDVGFLSIETSYPKIDLSHLPPLPSLELIVLDVPINDTALARLAPQLGLKTIIVSAGDQFTPTGLQALKDCRSLEELLLVEDARMTDEHLAAISECRQLRSLAIHSHGEITPQGIACLADMPRLTMLTIAFEDQIENDVLAEAAQLKKLEELTIIESDFMDENVPSLVGMTNLKELTIYHSRMSPAANERLRKALPGVKMEVFDR</sequence>
<keyword evidence="1" id="KW-1133">Transmembrane helix</keyword>
<dbReference type="PANTHER" id="PTHR13318:SF247">
    <property type="entry name" value="GH16156P"/>
    <property type="match status" value="1"/>
</dbReference>
<evidence type="ECO:0000256" key="1">
    <source>
        <dbReference type="SAM" id="Phobius"/>
    </source>
</evidence>
<feature type="transmembrane region" description="Helical" evidence="1">
    <location>
        <begin position="12"/>
        <end position="29"/>
    </location>
</feature>
<dbReference type="InterPro" id="IPR006553">
    <property type="entry name" value="Leu-rich_rpt_Cys-con_subtyp"/>
</dbReference>
<evidence type="ECO:0000313" key="2">
    <source>
        <dbReference type="EMBL" id="PQO37225.1"/>
    </source>
</evidence>
<keyword evidence="1" id="KW-0472">Membrane</keyword>
<proteinExistence type="predicted"/>
<evidence type="ECO:0008006" key="4">
    <source>
        <dbReference type="Google" id="ProtNLM"/>
    </source>
</evidence>
<name>A0A2S8FYF6_9BACT</name>
<dbReference type="Proteomes" id="UP000238322">
    <property type="component" value="Unassembled WGS sequence"/>
</dbReference>
<dbReference type="RefSeq" id="WP_105328476.1">
    <property type="nucleotide sequence ID" value="NZ_PUHY01000005.1"/>
</dbReference>
<dbReference type="EMBL" id="PUHY01000005">
    <property type="protein sequence ID" value="PQO37225.1"/>
    <property type="molecule type" value="Genomic_DNA"/>
</dbReference>
<dbReference type="GO" id="GO:0019005">
    <property type="term" value="C:SCF ubiquitin ligase complex"/>
    <property type="evidence" value="ECO:0007669"/>
    <property type="project" value="TreeGrafter"/>
</dbReference>
<keyword evidence="1" id="KW-0812">Transmembrane</keyword>
<evidence type="ECO:0000313" key="3">
    <source>
        <dbReference type="Proteomes" id="UP000238322"/>
    </source>
</evidence>
<accession>A0A2S8FYF6</accession>
<organism evidence="2 3">
    <name type="scientific">Blastopirellula marina</name>
    <dbReference type="NCBI Taxonomy" id="124"/>
    <lineage>
        <taxon>Bacteria</taxon>
        <taxon>Pseudomonadati</taxon>
        <taxon>Planctomycetota</taxon>
        <taxon>Planctomycetia</taxon>
        <taxon>Pirellulales</taxon>
        <taxon>Pirellulaceae</taxon>
        <taxon>Blastopirellula</taxon>
    </lineage>
</organism>
<dbReference type="PANTHER" id="PTHR13318">
    <property type="entry name" value="PARTNER OF PAIRED, ISOFORM B-RELATED"/>
    <property type="match status" value="1"/>
</dbReference>
<comment type="caution">
    <text evidence="2">The sequence shown here is derived from an EMBL/GenBank/DDBJ whole genome shotgun (WGS) entry which is preliminary data.</text>
</comment>
<dbReference type="GO" id="GO:0031146">
    <property type="term" value="P:SCF-dependent proteasomal ubiquitin-dependent protein catabolic process"/>
    <property type="evidence" value="ECO:0007669"/>
    <property type="project" value="TreeGrafter"/>
</dbReference>
<protein>
    <recommendedName>
        <fullName evidence="4">Leucine-rich repeat domain-containing protein</fullName>
    </recommendedName>
</protein>
<dbReference type="AlphaFoldDB" id="A0A2S8FYF6"/>
<gene>
    <name evidence="2" type="ORF">C5Y83_04560</name>
</gene>
<reference evidence="2 3" key="1">
    <citation type="submission" date="2018-02" db="EMBL/GenBank/DDBJ databases">
        <title>Comparative genomes isolates from brazilian mangrove.</title>
        <authorList>
            <person name="Araujo J.E."/>
            <person name="Taketani R.G."/>
            <person name="Silva M.C.P."/>
            <person name="Loureco M.V."/>
            <person name="Andreote F.D."/>
        </authorList>
    </citation>
    <scope>NUCLEOTIDE SEQUENCE [LARGE SCALE GENOMIC DNA]</scope>
    <source>
        <strain evidence="2 3">Hex-1 MGV</strain>
    </source>
</reference>